<dbReference type="GO" id="GO:0005737">
    <property type="term" value="C:cytoplasm"/>
    <property type="evidence" value="ECO:0007669"/>
    <property type="project" value="UniProtKB-SubCell"/>
</dbReference>
<keyword evidence="4" id="KW-0902">Two-component regulatory system</keyword>
<proteinExistence type="predicted"/>
<dbReference type="InterPro" id="IPR011006">
    <property type="entry name" value="CheY-like_superfamily"/>
</dbReference>
<comment type="subcellular location">
    <subcellularLocation>
        <location evidence="1">Cytoplasm</location>
    </subcellularLocation>
</comment>
<keyword evidence="5" id="KW-0805">Transcription regulation</keyword>
<dbReference type="Pfam" id="PF12833">
    <property type="entry name" value="HTH_18"/>
    <property type="match status" value="1"/>
</dbReference>
<dbReference type="GO" id="GO:0043565">
    <property type="term" value="F:sequence-specific DNA binding"/>
    <property type="evidence" value="ECO:0007669"/>
    <property type="project" value="InterPro"/>
</dbReference>
<dbReference type="OrthoDB" id="2528518at2"/>
<dbReference type="Proteomes" id="UP000293142">
    <property type="component" value="Unassembled WGS sequence"/>
</dbReference>
<sequence>MLRLMIVDDHPGQVESMALTVPWREHGIETVCKAYSGGEALAMFEQEPADILITDIRMPGMSGLELIQQVRALSAKTRCILMSGYSDFEYAKQAIQHKTLGYLMKPVDTSELVGLIDQTVAEMHAERNTEERYSSVMYTLREHIPALRANMLKELLQGKQVPPETLQCKMRKLELDLDCGEQVGMMIVRLDEDMQPQEDEETEISPLEYAVTNMAEELLGIEFKLWYGKDPSGYLVFLAAPARKELPVGSGMSRACSGPCVCRSGAGDANAPISAAISGFGNCEPALERLGDCARELQRKVRIYLKRKISMLLIKRWLPLLDPGPQAAWAKRPSSGAAAPSSAPVLDAAVLSSAEGDPARTLTVASAYRQAVHRMRKEMGTEKQIFIVLEDGSETVNVGSLQSLYEPPHLLHMLESGRWEQAERRLESIFTELDAKWRESPEYLSEAFFAIAAAFMHVCHKNGRQLQDLIGRHGAKLQQNRPFYSLNQLRVWTLHVFRTIQDDAAMEQGLSRMPVVERVHGYIERNLDGDTSLQAIADCVGLHPAYLSKLYKLETGVSLSDFVTKARMEKAAQLLRNKHDKVYAVAGKLGYQTPHYFIKVFKKYYGITPQEYKSIQN</sequence>
<reference evidence="11 12" key="1">
    <citation type="submission" date="2019-02" db="EMBL/GenBank/DDBJ databases">
        <title>Paenibacillus sp. nov., isolated from surface-sterilized tissue of Thalictrum simplex L.</title>
        <authorList>
            <person name="Tuo L."/>
        </authorList>
    </citation>
    <scope>NUCLEOTIDE SEQUENCE [LARGE SCALE GENOMIC DNA]</scope>
    <source>
        <strain evidence="11 12">N2SHLJ1</strain>
    </source>
</reference>
<dbReference type="GO" id="GO:0003700">
    <property type="term" value="F:DNA-binding transcription factor activity"/>
    <property type="evidence" value="ECO:0007669"/>
    <property type="project" value="InterPro"/>
</dbReference>
<evidence type="ECO:0000259" key="9">
    <source>
        <dbReference type="PROSITE" id="PS01124"/>
    </source>
</evidence>
<feature type="domain" description="HTH araC/xylS-type" evidence="9">
    <location>
        <begin position="517"/>
        <end position="615"/>
    </location>
</feature>
<accession>A0A4Q9DNM7</accession>
<dbReference type="InterPro" id="IPR051552">
    <property type="entry name" value="HptR"/>
</dbReference>
<gene>
    <name evidence="11" type="ORF">EYB31_24440</name>
</gene>
<dbReference type="InterPro" id="IPR018060">
    <property type="entry name" value="HTH_AraC"/>
</dbReference>
<evidence type="ECO:0000256" key="5">
    <source>
        <dbReference type="ARBA" id="ARBA00023015"/>
    </source>
</evidence>
<dbReference type="PROSITE" id="PS01124">
    <property type="entry name" value="HTH_ARAC_FAMILY_2"/>
    <property type="match status" value="1"/>
</dbReference>
<dbReference type="PRINTS" id="PR00032">
    <property type="entry name" value="HTHARAC"/>
</dbReference>
<evidence type="ECO:0000256" key="4">
    <source>
        <dbReference type="ARBA" id="ARBA00023012"/>
    </source>
</evidence>
<dbReference type="GO" id="GO:0000160">
    <property type="term" value="P:phosphorelay signal transduction system"/>
    <property type="evidence" value="ECO:0007669"/>
    <property type="project" value="UniProtKB-KW"/>
</dbReference>
<dbReference type="SUPFAM" id="SSF52172">
    <property type="entry name" value="CheY-like"/>
    <property type="match status" value="1"/>
</dbReference>
<dbReference type="Gene3D" id="3.40.50.2300">
    <property type="match status" value="1"/>
</dbReference>
<dbReference type="AlphaFoldDB" id="A0A4Q9DNM7"/>
<evidence type="ECO:0000313" key="12">
    <source>
        <dbReference type="Proteomes" id="UP000293142"/>
    </source>
</evidence>
<evidence type="ECO:0000259" key="10">
    <source>
        <dbReference type="PROSITE" id="PS50110"/>
    </source>
</evidence>
<evidence type="ECO:0000313" key="11">
    <source>
        <dbReference type="EMBL" id="TBL75155.1"/>
    </source>
</evidence>
<protein>
    <submittedName>
        <fullName evidence="11">Response regulator</fullName>
    </submittedName>
</protein>
<dbReference type="SMART" id="SM00342">
    <property type="entry name" value="HTH_ARAC"/>
    <property type="match status" value="1"/>
</dbReference>
<dbReference type="PANTHER" id="PTHR42713">
    <property type="entry name" value="HISTIDINE KINASE-RELATED"/>
    <property type="match status" value="1"/>
</dbReference>
<keyword evidence="2" id="KW-0963">Cytoplasm</keyword>
<dbReference type="Gene3D" id="1.10.10.60">
    <property type="entry name" value="Homeodomain-like"/>
    <property type="match status" value="2"/>
</dbReference>
<comment type="caution">
    <text evidence="11">The sequence shown here is derived from an EMBL/GenBank/DDBJ whole genome shotgun (WGS) entry which is preliminary data.</text>
</comment>
<evidence type="ECO:0000256" key="2">
    <source>
        <dbReference type="ARBA" id="ARBA00022490"/>
    </source>
</evidence>
<dbReference type="InterPro" id="IPR020449">
    <property type="entry name" value="Tscrpt_reg_AraC-type_HTH"/>
</dbReference>
<keyword evidence="3 8" id="KW-0597">Phosphoprotein</keyword>
<dbReference type="CDD" id="cd17536">
    <property type="entry name" value="REC_YesN-like"/>
    <property type="match status" value="1"/>
</dbReference>
<evidence type="ECO:0000256" key="7">
    <source>
        <dbReference type="ARBA" id="ARBA00023163"/>
    </source>
</evidence>
<keyword evidence="7" id="KW-0804">Transcription</keyword>
<organism evidence="11 12">
    <name type="scientific">Paenibacillus thalictri</name>
    <dbReference type="NCBI Taxonomy" id="2527873"/>
    <lineage>
        <taxon>Bacteria</taxon>
        <taxon>Bacillati</taxon>
        <taxon>Bacillota</taxon>
        <taxon>Bacilli</taxon>
        <taxon>Bacillales</taxon>
        <taxon>Paenibacillaceae</taxon>
        <taxon>Paenibacillus</taxon>
    </lineage>
</organism>
<evidence type="ECO:0000256" key="6">
    <source>
        <dbReference type="ARBA" id="ARBA00023125"/>
    </source>
</evidence>
<keyword evidence="6" id="KW-0238">DNA-binding</keyword>
<dbReference type="EMBL" id="SIRE01000018">
    <property type="protein sequence ID" value="TBL75155.1"/>
    <property type="molecule type" value="Genomic_DNA"/>
</dbReference>
<feature type="domain" description="Response regulatory" evidence="10">
    <location>
        <begin position="3"/>
        <end position="120"/>
    </location>
</feature>
<dbReference type="SUPFAM" id="SSF46689">
    <property type="entry name" value="Homeodomain-like"/>
    <property type="match status" value="2"/>
</dbReference>
<dbReference type="PANTHER" id="PTHR42713:SF3">
    <property type="entry name" value="TRANSCRIPTIONAL REGULATORY PROTEIN HPTR"/>
    <property type="match status" value="1"/>
</dbReference>
<dbReference type="InterPro" id="IPR001789">
    <property type="entry name" value="Sig_transdc_resp-reg_receiver"/>
</dbReference>
<evidence type="ECO:0000256" key="3">
    <source>
        <dbReference type="ARBA" id="ARBA00022553"/>
    </source>
</evidence>
<dbReference type="RefSeq" id="WP_131016051.1">
    <property type="nucleotide sequence ID" value="NZ_SIRE01000018.1"/>
</dbReference>
<feature type="modified residue" description="4-aspartylphosphate" evidence="8">
    <location>
        <position position="55"/>
    </location>
</feature>
<dbReference type="Pfam" id="PF00072">
    <property type="entry name" value="Response_reg"/>
    <property type="match status" value="1"/>
</dbReference>
<dbReference type="SMART" id="SM00448">
    <property type="entry name" value="REC"/>
    <property type="match status" value="1"/>
</dbReference>
<dbReference type="InterPro" id="IPR009057">
    <property type="entry name" value="Homeodomain-like_sf"/>
</dbReference>
<name>A0A4Q9DNM7_9BACL</name>
<evidence type="ECO:0000256" key="1">
    <source>
        <dbReference type="ARBA" id="ARBA00004496"/>
    </source>
</evidence>
<evidence type="ECO:0000256" key="8">
    <source>
        <dbReference type="PROSITE-ProRule" id="PRU00169"/>
    </source>
</evidence>
<dbReference type="PROSITE" id="PS50110">
    <property type="entry name" value="RESPONSE_REGULATORY"/>
    <property type="match status" value="1"/>
</dbReference>
<keyword evidence="12" id="KW-1185">Reference proteome</keyword>